<dbReference type="RefSeq" id="WP_109827367.1">
    <property type="nucleotide sequence ID" value="NZ_CP029494.1"/>
</dbReference>
<gene>
    <name evidence="2" type="ORF">DKM44_10690</name>
</gene>
<dbReference type="Pfam" id="PF01966">
    <property type="entry name" value="HD"/>
    <property type="match status" value="1"/>
</dbReference>
<dbReference type="EMBL" id="CP029494">
    <property type="protein sequence ID" value="AWN23639.1"/>
    <property type="molecule type" value="Genomic_DNA"/>
</dbReference>
<dbReference type="NCBIfam" id="TIGR00277">
    <property type="entry name" value="HDIG"/>
    <property type="match status" value="1"/>
</dbReference>
<keyword evidence="3" id="KW-1185">Reference proteome</keyword>
<accession>A0A2Z3JL60</accession>
<dbReference type="PROSITE" id="PS51832">
    <property type="entry name" value="HD_GYP"/>
    <property type="match status" value="1"/>
</dbReference>
<dbReference type="PANTHER" id="PTHR43155:SF2">
    <property type="entry name" value="CYCLIC DI-GMP PHOSPHODIESTERASE PA4108"/>
    <property type="match status" value="1"/>
</dbReference>
<reference evidence="2 3" key="1">
    <citation type="submission" date="2018-05" db="EMBL/GenBank/DDBJ databases">
        <title>Complete Genome Sequence of Deinococcus sp. strain 17bor-2.</title>
        <authorList>
            <person name="Srinivasan S."/>
        </authorList>
    </citation>
    <scope>NUCLEOTIDE SEQUENCE [LARGE SCALE GENOMIC DNA]</scope>
    <source>
        <strain evidence="2 3">17bor-2</strain>
    </source>
</reference>
<dbReference type="KEGG" id="dez:DKM44_10690"/>
<protein>
    <recommendedName>
        <fullName evidence="1">HD-GYP domain-containing protein</fullName>
    </recommendedName>
</protein>
<dbReference type="InterPro" id="IPR006675">
    <property type="entry name" value="HDIG_dom"/>
</dbReference>
<evidence type="ECO:0000313" key="2">
    <source>
        <dbReference type="EMBL" id="AWN23639.1"/>
    </source>
</evidence>
<dbReference type="PANTHER" id="PTHR43155">
    <property type="entry name" value="CYCLIC DI-GMP PHOSPHODIESTERASE PA4108-RELATED"/>
    <property type="match status" value="1"/>
</dbReference>
<dbReference type="InterPro" id="IPR003607">
    <property type="entry name" value="HD/PDEase_dom"/>
</dbReference>
<dbReference type="InterPro" id="IPR037522">
    <property type="entry name" value="HD_GYP_dom"/>
</dbReference>
<feature type="domain" description="HD-GYP" evidence="1">
    <location>
        <begin position="1"/>
        <end position="167"/>
    </location>
</feature>
<dbReference type="Gene3D" id="1.10.3210.10">
    <property type="entry name" value="Hypothetical protein af1432"/>
    <property type="match status" value="1"/>
</dbReference>
<dbReference type="InterPro" id="IPR006674">
    <property type="entry name" value="HD_domain"/>
</dbReference>
<evidence type="ECO:0000313" key="3">
    <source>
        <dbReference type="Proteomes" id="UP000245368"/>
    </source>
</evidence>
<organism evidence="2 3">
    <name type="scientific">Deinococcus irradiatisoli</name>
    <dbReference type="NCBI Taxonomy" id="2202254"/>
    <lineage>
        <taxon>Bacteria</taxon>
        <taxon>Thermotogati</taxon>
        <taxon>Deinococcota</taxon>
        <taxon>Deinococci</taxon>
        <taxon>Deinococcales</taxon>
        <taxon>Deinococcaceae</taxon>
        <taxon>Deinococcus</taxon>
    </lineage>
</organism>
<dbReference type="CDD" id="cd00077">
    <property type="entry name" value="HDc"/>
    <property type="match status" value="1"/>
</dbReference>
<proteinExistence type="predicted"/>
<dbReference type="AlphaFoldDB" id="A0A2Z3JL60"/>
<dbReference type="SUPFAM" id="SSF109604">
    <property type="entry name" value="HD-domain/PDEase-like"/>
    <property type="match status" value="1"/>
</dbReference>
<evidence type="ECO:0000259" key="1">
    <source>
        <dbReference type="PROSITE" id="PS51832"/>
    </source>
</evidence>
<dbReference type="Proteomes" id="UP000245368">
    <property type="component" value="Chromosome"/>
</dbReference>
<sequence>MLSRQLLVWRGSRLAARRGAGFVREGHPQRVRDLALALGRAAGLGAAELAALEQAALLHDLGRCLLPPHADEKLHPQVGAELLLGQDLPPSTLAAVRHHHERWDGRGYPGGLRGEAIPPLARVLAVANLADHLAGFPPEVRAQRLAWERGLALDPQWVNLYLSVLGH</sequence>
<dbReference type="OrthoDB" id="10822at2"/>
<name>A0A2Z3JL60_9DEIO</name>